<sequence>MQQSLILQERQLKDIEILQEELGQEASGMSNRVVMSNKRAVIEKIRKPLKGILKKSVMRQAKLPKPAS</sequence>
<dbReference type="Proteomes" id="UP001152795">
    <property type="component" value="Unassembled WGS sequence"/>
</dbReference>
<name>A0A6S7KBK9_PARCT</name>
<dbReference type="EMBL" id="CACRXK020013364">
    <property type="protein sequence ID" value="CAB4025022.1"/>
    <property type="molecule type" value="Genomic_DNA"/>
</dbReference>
<comment type="caution">
    <text evidence="1">The sequence shown here is derived from an EMBL/GenBank/DDBJ whole genome shotgun (WGS) entry which is preliminary data.</text>
</comment>
<protein>
    <submittedName>
        <fullName evidence="1">Uncharacterized protein</fullName>
    </submittedName>
</protein>
<gene>
    <name evidence="1" type="ORF">PACLA_8A020943</name>
</gene>
<proteinExistence type="predicted"/>
<keyword evidence="2" id="KW-1185">Reference proteome</keyword>
<accession>A0A6S7KBK9</accession>
<evidence type="ECO:0000313" key="2">
    <source>
        <dbReference type="Proteomes" id="UP001152795"/>
    </source>
</evidence>
<dbReference type="AlphaFoldDB" id="A0A6S7KBK9"/>
<reference evidence="1" key="1">
    <citation type="submission" date="2020-04" db="EMBL/GenBank/DDBJ databases">
        <authorList>
            <person name="Alioto T."/>
            <person name="Alioto T."/>
            <person name="Gomez Garrido J."/>
        </authorList>
    </citation>
    <scope>NUCLEOTIDE SEQUENCE</scope>
    <source>
        <strain evidence="1">A484AB</strain>
    </source>
</reference>
<organism evidence="1 2">
    <name type="scientific">Paramuricea clavata</name>
    <name type="common">Red gorgonian</name>
    <name type="synonym">Violescent sea-whip</name>
    <dbReference type="NCBI Taxonomy" id="317549"/>
    <lineage>
        <taxon>Eukaryota</taxon>
        <taxon>Metazoa</taxon>
        <taxon>Cnidaria</taxon>
        <taxon>Anthozoa</taxon>
        <taxon>Octocorallia</taxon>
        <taxon>Malacalcyonacea</taxon>
        <taxon>Plexauridae</taxon>
        <taxon>Paramuricea</taxon>
    </lineage>
</organism>
<evidence type="ECO:0000313" key="1">
    <source>
        <dbReference type="EMBL" id="CAB4025022.1"/>
    </source>
</evidence>